<feature type="non-terminal residue" evidence="2">
    <location>
        <position position="584"/>
    </location>
</feature>
<dbReference type="SUPFAM" id="SSF52540">
    <property type="entry name" value="P-loop containing nucleoside triphosphate hydrolases"/>
    <property type="match status" value="1"/>
</dbReference>
<dbReference type="PANTHER" id="PTHR43581">
    <property type="entry name" value="ATP/GTP PHOSPHATASE"/>
    <property type="match status" value="1"/>
</dbReference>
<dbReference type="Proteomes" id="UP000003477">
    <property type="component" value="Unassembled WGS sequence"/>
</dbReference>
<dbReference type="SMART" id="SM00382">
    <property type="entry name" value="AAA"/>
    <property type="match status" value="1"/>
</dbReference>
<dbReference type="InterPro" id="IPR003959">
    <property type="entry name" value="ATPase_AAA_core"/>
</dbReference>
<dbReference type="InterPro" id="IPR051396">
    <property type="entry name" value="Bact_Antivir_Def_Nuclease"/>
</dbReference>
<organism evidence="2 3">
    <name type="scientific">Crocosphaera watsonii WH 0003</name>
    <dbReference type="NCBI Taxonomy" id="423471"/>
    <lineage>
        <taxon>Bacteria</taxon>
        <taxon>Bacillati</taxon>
        <taxon>Cyanobacteriota</taxon>
        <taxon>Cyanophyceae</taxon>
        <taxon>Oscillatoriophycideae</taxon>
        <taxon>Chroococcales</taxon>
        <taxon>Aphanothecaceae</taxon>
        <taxon>Crocosphaera</taxon>
    </lineage>
</organism>
<protein>
    <recommendedName>
        <fullName evidence="1">AAA+ ATPase domain-containing protein</fullName>
    </recommendedName>
</protein>
<accession>G5J9P5</accession>
<proteinExistence type="predicted"/>
<evidence type="ECO:0000259" key="1">
    <source>
        <dbReference type="SMART" id="SM00382"/>
    </source>
</evidence>
<dbReference type="Gene3D" id="3.40.50.300">
    <property type="entry name" value="P-loop containing nucleotide triphosphate hydrolases"/>
    <property type="match status" value="1"/>
</dbReference>
<dbReference type="RefSeq" id="WP_007312095.1">
    <property type="nucleotide sequence ID" value="NZ_AESD01000630.1"/>
</dbReference>
<evidence type="ECO:0000313" key="3">
    <source>
        <dbReference type="Proteomes" id="UP000003477"/>
    </source>
</evidence>
<dbReference type="GO" id="GO:0016887">
    <property type="term" value="F:ATP hydrolysis activity"/>
    <property type="evidence" value="ECO:0007669"/>
    <property type="project" value="InterPro"/>
</dbReference>
<dbReference type="GeneID" id="88767623"/>
<name>G5J9P5_CROWT</name>
<dbReference type="GO" id="GO:0005524">
    <property type="term" value="F:ATP binding"/>
    <property type="evidence" value="ECO:0007669"/>
    <property type="project" value="InterPro"/>
</dbReference>
<dbReference type="PANTHER" id="PTHR43581:SF2">
    <property type="entry name" value="EXCINUCLEASE ATPASE SUBUNIT"/>
    <property type="match status" value="1"/>
</dbReference>
<sequence>MYLKDILLENVASIDFLDVTLPFNDDGTPQPIIIVGVNGSGKSIFLSYIADALVEFAKTAYRDIVPGHSPIGIGSPYFKISGGINQKIGSQFSIGLLKFIANEKTFCYCDHSGNVDHTFYIDKIKNRFQTILSSDINRNEKIIGPKDKQFFETCFYQNVFCYFPPNRNEFPHWLNRQGINQSLSFKLDQKFNGILNKPIYIDSSLEENKAWILDVFLDSMIDFEAIINQDNRITNFELLSNQINHKLILKKSRENVEKILQSIFQDNSIKLAVNYRNDSHSRLCLTKQGKIFIPSLDNLSSGQSILFNLFATIIRYADKADINKSIQLGQIEGIVIIDEIDVHLHSDLQYEILQKLIKLFPKVQFIVTTHSPLFILGMEKEYEGKGFTIIEMQKGETITTERFSEFKNSFDYYKKTKAFEDEVKSIVDNYNPSNVNSNNNLLQASIWTEGKTDIKHLKAALRWLKEKGETYNVEVDFHEYRDPCSSQLLEMCKQFCKNKQDIPIIAIFDRDEPNIMKNIHDDSQGFKDWENGVYSFALPIPKHRENKEICIEHYYRDSEIQTIDNDKRRLFLSDEFHPKSGKHL</sequence>
<gene>
    <name evidence="2" type="ORF">CWATWH0003_4161a1</name>
</gene>
<dbReference type="InterPro" id="IPR027417">
    <property type="entry name" value="P-loop_NTPase"/>
</dbReference>
<reference evidence="2 3" key="1">
    <citation type="journal article" date="2011" name="Front. Microbiol.">
        <title>Two Strains of Crocosphaera watsonii with Highly Conserved Genomes are Distinguished by Strain-Specific Features.</title>
        <authorList>
            <person name="Bench S.R."/>
            <person name="Ilikchyan I.N."/>
            <person name="Tripp H.J."/>
            <person name="Zehr J.P."/>
        </authorList>
    </citation>
    <scope>NUCLEOTIDE SEQUENCE [LARGE SCALE GENOMIC DNA]</scope>
    <source>
        <strain evidence="2 3">WH 0003</strain>
    </source>
</reference>
<comment type="caution">
    <text evidence="2">The sequence shown here is derived from an EMBL/GenBank/DDBJ whole genome shotgun (WGS) entry which is preliminary data.</text>
</comment>
<dbReference type="InterPro" id="IPR003593">
    <property type="entry name" value="AAA+_ATPase"/>
</dbReference>
<feature type="domain" description="AAA+ ATPase" evidence="1">
    <location>
        <begin position="28"/>
        <end position="396"/>
    </location>
</feature>
<dbReference type="Pfam" id="PF13304">
    <property type="entry name" value="AAA_21"/>
    <property type="match status" value="1"/>
</dbReference>
<dbReference type="EMBL" id="AESD01000630">
    <property type="protein sequence ID" value="EHJ11124.1"/>
    <property type="molecule type" value="Genomic_DNA"/>
</dbReference>
<dbReference type="AlphaFoldDB" id="G5J9P5"/>
<evidence type="ECO:0000313" key="2">
    <source>
        <dbReference type="EMBL" id="EHJ11124.1"/>
    </source>
</evidence>